<reference evidence="1 2" key="1">
    <citation type="submission" date="2014-03" db="EMBL/GenBank/DDBJ databases">
        <title>Draft genome of the hookworm Oesophagostomum dentatum.</title>
        <authorList>
            <person name="Mitreva M."/>
        </authorList>
    </citation>
    <scope>NUCLEOTIDE SEQUENCE [LARGE SCALE GENOMIC DNA]</scope>
    <source>
        <strain evidence="1 2">OD-Hann</strain>
    </source>
</reference>
<sequence length="73" mass="8465">MMIRLLLDDAFDLCWMFGKQYEKAKQMLEMFFSRCSSNPLVQFVDGHLKFPCGLYGPAFMGMFFFSLALTSTN</sequence>
<dbReference type="EMBL" id="KN549446">
    <property type="protein sequence ID" value="KHJ97498.1"/>
    <property type="molecule type" value="Genomic_DNA"/>
</dbReference>
<gene>
    <name evidence="1" type="ORF">OESDEN_02528</name>
</gene>
<evidence type="ECO:0000313" key="2">
    <source>
        <dbReference type="Proteomes" id="UP000053660"/>
    </source>
</evidence>
<proteinExistence type="predicted"/>
<accession>A0A0B1TIW5</accession>
<protein>
    <submittedName>
        <fullName evidence="1">Uncharacterized protein</fullName>
    </submittedName>
</protein>
<dbReference type="AlphaFoldDB" id="A0A0B1TIW5"/>
<name>A0A0B1TIW5_OESDE</name>
<organism evidence="1 2">
    <name type="scientific">Oesophagostomum dentatum</name>
    <name type="common">Nodular worm</name>
    <dbReference type="NCBI Taxonomy" id="61180"/>
    <lineage>
        <taxon>Eukaryota</taxon>
        <taxon>Metazoa</taxon>
        <taxon>Ecdysozoa</taxon>
        <taxon>Nematoda</taxon>
        <taxon>Chromadorea</taxon>
        <taxon>Rhabditida</taxon>
        <taxon>Rhabditina</taxon>
        <taxon>Rhabditomorpha</taxon>
        <taxon>Strongyloidea</taxon>
        <taxon>Strongylidae</taxon>
        <taxon>Oesophagostomum</taxon>
    </lineage>
</organism>
<evidence type="ECO:0000313" key="1">
    <source>
        <dbReference type="EMBL" id="KHJ97498.1"/>
    </source>
</evidence>
<keyword evidence="2" id="KW-1185">Reference proteome</keyword>
<dbReference type="Proteomes" id="UP000053660">
    <property type="component" value="Unassembled WGS sequence"/>
</dbReference>